<feature type="domain" description="GST C-terminal" evidence="2">
    <location>
        <begin position="84"/>
        <end position="206"/>
    </location>
</feature>
<dbReference type="CDD" id="cd00299">
    <property type="entry name" value="GST_C_family"/>
    <property type="match status" value="1"/>
</dbReference>
<dbReference type="Gene3D" id="3.40.30.10">
    <property type="entry name" value="Glutaredoxin"/>
    <property type="match status" value="1"/>
</dbReference>
<dbReference type="SFLD" id="SFLDS00019">
    <property type="entry name" value="Glutathione_Transferase_(cytos"/>
    <property type="match status" value="1"/>
</dbReference>
<evidence type="ECO:0000313" key="4">
    <source>
        <dbReference type="Proteomes" id="UP001575181"/>
    </source>
</evidence>
<dbReference type="InterPro" id="IPR050983">
    <property type="entry name" value="GST_Omega/HSP26"/>
</dbReference>
<name>A0ABV4TR37_9GAMM</name>
<dbReference type="InterPro" id="IPR004045">
    <property type="entry name" value="Glutathione_S-Trfase_N"/>
</dbReference>
<organism evidence="3 4">
    <name type="scientific">Thiohalorhabdus methylotrophus</name>
    <dbReference type="NCBI Taxonomy" id="3242694"/>
    <lineage>
        <taxon>Bacteria</taxon>
        <taxon>Pseudomonadati</taxon>
        <taxon>Pseudomonadota</taxon>
        <taxon>Gammaproteobacteria</taxon>
        <taxon>Thiohalorhabdales</taxon>
        <taxon>Thiohalorhabdaceae</taxon>
        <taxon>Thiohalorhabdus</taxon>
    </lineage>
</organism>
<reference evidence="3 4" key="1">
    <citation type="submission" date="2024-08" db="EMBL/GenBank/DDBJ databases">
        <title>Whole-genome sequencing of halo(alkali)philic microorganisms from hypersaline lakes.</title>
        <authorList>
            <person name="Sorokin D.Y."/>
            <person name="Merkel A.Y."/>
            <person name="Messina E."/>
            <person name="Yakimov M."/>
        </authorList>
    </citation>
    <scope>NUCLEOTIDE SEQUENCE [LARGE SCALE GENOMIC DNA]</scope>
    <source>
        <strain evidence="3 4">Cl-TMA</strain>
    </source>
</reference>
<dbReference type="Pfam" id="PF13409">
    <property type="entry name" value="GST_N_2"/>
    <property type="match status" value="1"/>
</dbReference>
<dbReference type="PANTHER" id="PTHR43968:SF6">
    <property type="entry name" value="GLUTATHIONE S-TRANSFERASE OMEGA"/>
    <property type="match status" value="1"/>
</dbReference>
<dbReference type="Proteomes" id="UP001575181">
    <property type="component" value="Unassembled WGS sequence"/>
</dbReference>
<dbReference type="RefSeq" id="WP_373654482.1">
    <property type="nucleotide sequence ID" value="NZ_JBGUAW010000002.1"/>
</dbReference>
<protein>
    <submittedName>
        <fullName evidence="3">Glutathione S-transferase family protein</fullName>
    </submittedName>
</protein>
<dbReference type="EMBL" id="JBGUAW010000002">
    <property type="protein sequence ID" value="MFA9459693.1"/>
    <property type="molecule type" value="Genomic_DNA"/>
</dbReference>
<dbReference type="Gene3D" id="1.20.1050.10">
    <property type="match status" value="1"/>
</dbReference>
<dbReference type="PANTHER" id="PTHR43968">
    <property type="match status" value="1"/>
</dbReference>
<evidence type="ECO:0000259" key="2">
    <source>
        <dbReference type="PROSITE" id="PS50405"/>
    </source>
</evidence>
<dbReference type="InterPro" id="IPR010987">
    <property type="entry name" value="Glutathione-S-Trfase_C-like"/>
</dbReference>
<dbReference type="SUPFAM" id="SSF52833">
    <property type="entry name" value="Thioredoxin-like"/>
    <property type="match status" value="1"/>
</dbReference>
<comment type="caution">
    <text evidence="3">The sequence shown here is derived from an EMBL/GenBank/DDBJ whole genome shotgun (WGS) entry which is preliminary data.</text>
</comment>
<evidence type="ECO:0000313" key="3">
    <source>
        <dbReference type="EMBL" id="MFA9459693.1"/>
    </source>
</evidence>
<dbReference type="PROSITE" id="PS50405">
    <property type="entry name" value="GST_CTER"/>
    <property type="match status" value="1"/>
</dbReference>
<proteinExistence type="predicted"/>
<dbReference type="InterPro" id="IPR036249">
    <property type="entry name" value="Thioredoxin-like_sf"/>
</dbReference>
<gene>
    <name evidence="3" type="ORF">ACERLL_02495</name>
</gene>
<dbReference type="PROSITE" id="PS50404">
    <property type="entry name" value="GST_NTER"/>
    <property type="match status" value="1"/>
</dbReference>
<dbReference type="Pfam" id="PF13410">
    <property type="entry name" value="GST_C_2"/>
    <property type="match status" value="1"/>
</dbReference>
<dbReference type="InterPro" id="IPR036282">
    <property type="entry name" value="Glutathione-S-Trfase_C_sf"/>
</dbReference>
<feature type="domain" description="GST N-terminal" evidence="1">
    <location>
        <begin position="1"/>
        <end position="80"/>
    </location>
</feature>
<evidence type="ECO:0000259" key="1">
    <source>
        <dbReference type="PROSITE" id="PS50404"/>
    </source>
</evidence>
<sequence length="217" mass="24938">MKLELISFPICPFVQRSIITLLEKEAAFSTTYIDLADKPDWFLAISPEGKVPVIRVDDSEVIFESAVINEFVNEVTDGDLHPEDPVRRAHNRAWIALGENLIFDQFHMMIAEDAKQFEDKWHQAEHRLAKLEQAVRGPYFNGDTFSLVDAAYAPLLQRFAILERIVDLPDYGDFPRIRAWWEALAERASIPGSVPADFETQLRTYFREKGGYFGQKC</sequence>
<dbReference type="SFLD" id="SFLDG00358">
    <property type="entry name" value="Main_(cytGST)"/>
    <property type="match status" value="1"/>
</dbReference>
<dbReference type="InterPro" id="IPR040079">
    <property type="entry name" value="Glutathione_S-Trfase"/>
</dbReference>
<accession>A0ABV4TR37</accession>
<keyword evidence="4" id="KW-1185">Reference proteome</keyword>
<dbReference type="SUPFAM" id="SSF47616">
    <property type="entry name" value="GST C-terminal domain-like"/>
    <property type="match status" value="1"/>
</dbReference>